<name>A0ACC1XHW0_MELAZ</name>
<accession>A0ACC1XHW0</accession>
<protein>
    <submittedName>
        <fullName evidence="1">Squamosa promoter binding-like protein</fullName>
    </submittedName>
</protein>
<keyword evidence="2" id="KW-1185">Reference proteome</keyword>
<reference evidence="1 2" key="1">
    <citation type="journal article" date="2023" name="Science">
        <title>Complex scaffold remodeling in plant triterpene biosynthesis.</title>
        <authorList>
            <person name="De La Pena R."/>
            <person name="Hodgson H."/>
            <person name="Liu J.C."/>
            <person name="Stephenson M.J."/>
            <person name="Martin A.C."/>
            <person name="Owen C."/>
            <person name="Harkess A."/>
            <person name="Leebens-Mack J."/>
            <person name="Jimenez L.E."/>
            <person name="Osbourn A."/>
            <person name="Sattely E.S."/>
        </authorList>
    </citation>
    <scope>NUCLEOTIDE SEQUENCE [LARGE SCALE GENOMIC DNA]</scope>
    <source>
        <strain evidence="2">cv. JPN11</strain>
        <tissue evidence="1">Leaf</tissue>
    </source>
</reference>
<sequence length="487" mass="54229">MMESWSYGSEGKGFLFSDEVDLSVDSFSRSRKALMGWESKPSYNFDINKLISDNDAAENMEFMDPGFTDLTRKPCHSNTTMGTLNGDVGSDSNKRITTPSCLLTSNSFCGEEESRSKISNSCMESISQDSTQIDLNLGRLVDCRNVQSDKFLKERSVASSARPSLAAKKARTTSSCSQTPLCQVYGCNKDLSSSKDYHKRHKVCEVHSKTPKVIVNGNEQRFCQQCSRFHLLSEFDDSKRSCRRRLAGHNERRRKPQFNILSDKSHKLLQSYQGTEFTWTSLPKGTSFVFPDMIPGGILFSERYEQATLCNKKQYSLGIPPSATESYSVLNAAPTIEESSGFSHSTCALSLLSDQSQILPSHSTGNLMARPLINQVSHAHHNLSQNFGKTSGVTSSEKYARKGFYLSGMNSMDGAHSWSSMVPDAGHAVNLKVETDGVSQESDLLNDKYSHSPQHGSTVDLIQLSSHLKRVEQQRHSMQPKQHNDDM</sequence>
<organism evidence="1 2">
    <name type="scientific">Melia azedarach</name>
    <name type="common">Chinaberry tree</name>
    <dbReference type="NCBI Taxonomy" id="155640"/>
    <lineage>
        <taxon>Eukaryota</taxon>
        <taxon>Viridiplantae</taxon>
        <taxon>Streptophyta</taxon>
        <taxon>Embryophyta</taxon>
        <taxon>Tracheophyta</taxon>
        <taxon>Spermatophyta</taxon>
        <taxon>Magnoliopsida</taxon>
        <taxon>eudicotyledons</taxon>
        <taxon>Gunneridae</taxon>
        <taxon>Pentapetalae</taxon>
        <taxon>rosids</taxon>
        <taxon>malvids</taxon>
        <taxon>Sapindales</taxon>
        <taxon>Meliaceae</taxon>
        <taxon>Melia</taxon>
    </lineage>
</organism>
<evidence type="ECO:0000313" key="1">
    <source>
        <dbReference type="EMBL" id="KAJ4710716.1"/>
    </source>
</evidence>
<gene>
    <name evidence="1" type="ORF">OWV82_016869</name>
</gene>
<evidence type="ECO:0000313" key="2">
    <source>
        <dbReference type="Proteomes" id="UP001164539"/>
    </source>
</evidence>
<proteinExistence type="predicted"/>
<dbReference type="Proteomes" id="UP001164539">
    <property type="component" value="Chromosome 9"/>
</dbReference>
<dbReference type="EMBL" id="CM051402">
    <property type="protein sequence ID" value="KAJ4710716.1"/>
    <property type="molecule type" value="Genomic_DNA"/>
</dbReference>
<comment type="caution">
    <text evidence="1">The sequence shown here is derived from an EMBL/GenBank/DDBJ whole genome shotgun (WGS) entry which is preliminary data.</text>
</comment>